<evidence type="ECO:0008006" key="6">
    <source>
        <dbReference type="Google" id="ProtNLM"/>
    </source>
</evidence>
<dbReference type="EMBL" id="RQVQ01000010">
    <property type="protein sequence ID" value="RRJ91520.1"/>
    <property type="molecule type" value="Genomic_DNA"/>
</dbReference>
<feature type="compositionally biased region" description="Acidic residues" evidence="2">
    <location>
        <begin position="41"/>
        <end position="57"/>
    </location>
</feature>
<dbReference type="RefSeq" id="WP_125018411.1">
    <property type="nucleotide sequence ID" value="NZ_RQVQ01000010.1"/>
</dbReference>
<dbReference type="Proteomes" id="UP000275719">
    <property type="component" value="Unassembled WGS sequence"/>
</dbReference>
<comment type="caution">
    <text evidence="4">The sequence shown here is derived from an EMBL/GenBank/DDBJ whole genome shotgun (WGS) entry which is preliminary data.</text>
</comment>
<feature type="signal peptide" evidence="3">
    <location>
        <begin position="1"/>
        <end position="23"/>
    </location>
</feature>
<keyword evidence="5" id="KW-1185">Reference proteome</keyword>
<evidence type="ECO:0000256" key="3">
    <source>
        <dbReference type="SAM" id="SignalP"/>
    </source>
</evidence>
<feature type="coiled-coil region" evidence="1">
    <location>
        <begin position="67"/>
        <end position="123"/>
    </location>
</feature>
<protein>
    <recommendedName>
        <fullName evidence="6">Lipoprotein</fullName>
    </recommendedName>
</protein>
<evidence type="ECO:0000256" key="2">
    <source>
        <dbReference type="SAM" id="MobiDB-lite"/>
    </source>
</evidence>
<name>A0A3P3W955_9FLAO</name>
<accession>A0A3P3W955</accession>
<reference evidence="4 5" key="1">
    <citation type="submission" date="2018-11" db="EMBL/GenBank/DDBJ databases">
        <title>Flavobacterium sp. nov., YIM 102701-2 draft genome.</title>
        <authorList>
            <person name="Li G."/>
            <person name="Jiang Y."/>
        </authorList>
    </citation>
    <scope>NUCLEOTIDE SEQUENCE [LARGE SCALE GENOMIC DNA]</scope>
    <source>
        <strain evidence="4 5">YIM 102701-2</strain>
    </source>
</reference>
<feature type="region of interest" description="Disordered" evidence="2">
    <location>
        <begin position="40"/>
        <end position="64"/>
    </location>
</feature>
<evidence type="ECO:0000313" key="5">
    <source>
        <dbReference type="Proteomes" id="UP000275719"/>
    </source>
</evidence>
<evidence type="ECO:0000256" key="1">
    <source>
        <dbReference type="SAM" id="Coils"/>
    </source>
</evidence>
<organism evidence="4 5">
    <name type="scientific">Paenimyroides tangerinum</name>
    <dbReference type="NCBI Taxonomy" id="2488728"/>
    <lineage>
        <taxon>Bacteria</taxon>
        <taxon>Pseudomonadati</taxon>
        <taxon>Bacteroidota</taxon>
        <taxon>Flavobacteriia</taxon>
        <taxon>Flavobacteriales</taxon>
        <taxon>Flavobacteriaceae</taxon>
        <taxon>Paenimyroides</taxon>
    </lineage>
</organism>
<evidence type="ECO:0000313" key="4">
    <source>
        <dbReference type="EMBL" id="RRJ91520.1"/>
    </source>
</evidence>
<keyword evidence="1" id="KW-0175">Coiled coil</keyword>
<dbReference type="PROSITE" id="PS51257">
    <property type="entry name" value="PROKAR_LIPOPROTEIN"/>
    <property type="match status" value="1"/>
</dbReference>
<gene>
    <name evidence="4" type="ORF">EG240_05810</name>
</gene>
<sequence length="135" mass="15216">MQKFKLFSVLLSFVIMAITFVSCNTKEGESLGNIYNTVADTENESESEEEVSSEDSNLDSNTDVNDIDTLLNEYEKTVNQYNDYKERISEGDITVIAEAPALLERAQDLKAKFEKIKDNMTAEQIARLSVIISNM</sequence>
<feature type="chain" id="PRO_5017948945" description="Lipoprotein" evidence="3">
    <location>
        <begin position="24"/>
        <end position="135"/>
    </location>
</feature>
<keyword evidence="3" id="KW-0732">Signal</keyword>
<dbReference type="AlphaFoldDB" id="A0A3P3W955"/>
<proteinExistence type="predicted"/>